<dbReference type="GO" id="GO:0006164">
    <property type="term" value="P:purine nucleotide biosynthetic process"/>
    <property type="evidence" value="ECO:0007669"/>
    <property type="project" value="TreeGrafter"/>
</dbReference>
<dbReference type="GO" id="GO:0004749">
    <property type="term" value="F:ribose phosphate diphosphokinase activity"/>
    <property type="evidence" value="ECO:0007669"/>
    <property type="project" value="TreeGrafter"/>
</dbReference>
<feature type="domain" description="Phosphoribosyltransferase" evidence="1">
    <location>
        <begin position="150"/>
        <end position="244"/>
    </location>
</feature>
<evidence type="ECO:0000313" key="3">
    <source>
        <dbReference type="Proteomes" id="UP000430872"/>
    </source>
</evidence>
<organism evidence="2 3">
    <name type="scientific">Pectobacterium phage Arno162</name>
    <dbReference type="NCBI Taxonomy" id="2500577"/>
    <lineage>
        <taxon>Viruses</taxon>
        <taxon>Duplodnaviria</taxon>
        <taxon>Heunggongvirae</taxon>
        <taxon>Uroviricota</taxon>
        <taxon>Caudoviricetes</taxon>
        <taxon>Andersonviridae</taxon>
        <taxon>Andersonviridae incertae sedis</taxon>
        <taxon>Arnovirus</taxon>
        <taxon>Arnovirus arno162</taxon>
    </lineage>
</organism>
<dbReference type="SMART" id="SM01400">
    <property type="entry name" value="Pribosyltran_N"/>
    <property type="match status" value="1"/>
</dbReference>
<accession>A0A678ZXC6</accession>
<dbReference type="Gene3D" id="3.40.50.2020">
    <property type="match status" value="2"/>
</dbReference>
<evidence type="ECO:0000313" key="2">
    <source>
        <dbReference type="EMBL" id="AZV02183.1"/>
    </source>
</evidence>
<dbReference type="NCBIfam" id="TIGR01251">
    <property type="entry name" value="ribP_PPkin"/>
    <property type="match status" value="1"/>
</dbReference>
<evidence type="ECO:0000259" key="1">
    <source>
        <dbReference type="Pfam" id="PF00156"/>
    </source>
</evidence>
<name>A0A678ZXC6_9CAUD</name>
<proteinExistence type="predicted"/>
<dbReference type="GO" id="GO:0002189">
    <property type="term" value="C:ribose phosphate diphosphokinase complex"/>
    <property type="evidence" value="ECO:0007669"/>
    <property type="project" value="TreeGrafter"/>
</dbReference>
<dbReference type="PANTHER" id="PTHR10210:SF41">
    <property type="entry name" value="RIBOSE-PHOSPHATE PYROPHOSPHOKINASE 1, CHLOROPLASTIC"/>
    <property type="match status" value="1"/>
</dbReference>
<dbReference type="EMBL" id="MK290737">
    <property type="protein sequence ID" value="AZV02183.1"/>
    <property type="molecule type" value="Genomic_DNA"/>
</dbReference>
<gene>
    <name evidence="2" type="ORF">Arno162_143</name>
</gene>
<dbReference type="InterPro" id="IPR029057">
    <property type="entry name" value="PRTase-like"/>
</dbReference>
<dbReference type="GO" id="GO:0006015">
    <property type="term" value="P:5-phosphoribose 1-diphosphate biosynthetic process"/>
    <property type="evidence" value="ECO:0007669"/>
    <property type="project" value="TreeGrafter"/>
</dbReference>
<sequence length="286" mass="32280">MTAMYKVVSDNNDSLDVIITRFPSGELAVRLDVENREPIRVKNTISVLVQGYEPDTLFILANIKDALDEMVRTACLNCQIRLFMPYMPHARYDRHIVDGDAFALRVFADMMNTLNFDRIMTVDAHSEMTCGLMRRTEERPQWEHAELMFRKFDIDCDVLVAPDAGAQKKIFKVAQHLNKPVVTMTKTRDVKTGNITGMLMMDELPPNARCLIIDDLCDGGRTFIEAAKVLRGVGASSVDLMVTHGIFSAGLNNLLDNGIDHVYCTDSFKTLDTVGWNGLVNQYNFF</sequence>
<protein>
    <recommendedName>
        <fullName evidence="1">Phosphoribosyltransferase domain-containing protein</fullName>
    </recommendedName>
</protein>
<dbReference type="Proteomes" id="UP000430872">
    <property type="component" value="Segment"/>
</dbReference>
<reference evidence="2 3" key="1">
    <citation type="submission" date="2018-12" db="EMBL/GenBank/DDBJ databases">
        <authorList>
            <person name="Shneider M.M."/>
            <person name="Kabilov M.R."/>
            <person name="Miroshnikov K.A."/>
        </authorList>
    </citation>
    <scope>NUCLEOTIDE SEQUENCE [LARGE SCALE GENOMIC DNA]</scope>
</reference>
<dbReference type="PANTHER" id="PTHR10210">
    <property type="entry name" value="RIBOSE-PHOSPHATE DIPHOSPHOKINASE FAMILY MEMBER"/>
    <property type="match status" value="1"/>
</dbReference>
<dbReference type="InterPro" id="IPR000836">
    <property type="entry name" value="PRTase_dom"/>
</dbReference>
<keyword evidence="3" id="KW-1185">Reference proteome</keyword>
<dbReference type="CDD" id="cd06223">
    <property type="entry name" value="PRTases_typeI"/>
    <property type="match status" value="1"/>
</dbReference>
<dbReference type="GO" id="GO:0000287">
    <property type="term" value="F:magnesium ion binding"/>
    <property type="evidence" value="ECO:0007669"/>
    <property type="project" value="InterPro"/>
</dbReference>
<dbReference type="Pfam" id="PF00156">
    <property type="entry name" value="Pribosyltran"/>
    <property type="match status" value="1"/>
</dbReference>
<dbReference type="SUPFAM" id="SSF53271">
    <property type="entry name" value="PRTase-like"/>
    <property type="match status" value="1"/>
</dbReference>
<dbReference type="InterPro" id="IPR005946">
    <property type="entry name" value="Rib-P_diPkinase"/>
</dbReference>